<dbReference type="PROSITE" id="PS00092">
    <property type="entry name" value="N6_MTASE"/>
    <property type="match status" value="1"/>
</dbReference>
<evidence type="ECO:0000259" key="7">
    <source>
        <dbReference type="Pfam" id="PF17827"/>
    </source>
</evidence>
<feature type="binding site" evidence="5">
    <location>
        <position position="184"/>
    </location>
    <ligand>
        <name>S-adenosyl-L-methionine</name>
        <dbReference type="ChEBI" id="CHEBI:59789"/>
    </ligand>
</feature>
<dbReference type="PANTHER" id="PTHR18895">
    <property type="entry name" value="HEMK METHYLTRANSFERASE"/>
    <property type="match status" value="1"/>
</dbReference>
<comment type="similarity">
    <text evidence="5">Belongs to the protein N5-glutamine methyltransferase family. PrmC subfamily.</text>
</comment>
<accession>Q1N3L9</accession>
<keyword evidence="3 5" id="KW-0949">S-adenosyl-L-methionine</keyword>
<dbReference type="GO" id="GO:0102559">
    <property type="term" value="F:peptide chain release factor N(5)-glutamine methyltransferase activity"/>
    <property type="evidence" value="ECO:0007669"/>
    <property type="project" value="UniProtKB-EC"/>
</dbReference>
<dbReference type="SUPFAM" id="SSF53335">
    <property type="entry name" value="S-adenosyl-L-methionine-dependent methyltransferases"/>
    <property type="match status" value="1"/>
</dbReference>
<keyword evidence="1 5" id="KW-0489">Methyltransferase</keyword>
<feature type="domain" description="Release factor glutamine methyltransferase N-terminal" evidence="7">
    <location>
        <begin position="8"/>
        <end position="76"/>
    </location>
</feature>
<dbReference type="OrthoDB" id="9800643at2"/>
<evidence type="ECO:0000256" key="3">
    <source>
        <dbReference type="ARBA" id="ARBA00022691"/>
    </source>
</evidence>
<dbReference type="Pfam" id="PF05175">
    <property type="entry name" value="MTS"/>
    <property type="match status" value="1"/>
</dbReference>
<dbReference type="PANTHER" id="PTHR18895:SF74">
    <property type="entry name" value="MTRF1L RELEASE FACTOR GLUTAMINE METHYLTRANSFERASE"/>
    <property type="match status" value="1"/>
</dbReference>
<dbReference type="GO" id="GO:0003676">
    <property type="term" value="F:nucleic acid binding"/>
    <property type="evidence" value="ECO:0007669"/>
    <property type="project" value="InterPro"/>
</dbReference>
<dbReference type="Gene3D" id="3.40.50.150">
    <property type="entry name" value="Vaccinia Virus protein VP39"/>
    <property type="match status" value="1"/>
</dbReference>
<dbReference type="AlphaFoldDB" id="Q1N3L9"/>
<dbReference type="EC" id="2.1.1.297" evidence="5"/>
<dbReference type="RefSeq" id="WP_007018745.1">
    <property type="nucleotide sequence ID" value="NZ_CH724118.1"/>
</dbReference>
<proteinExistence type="inferred from homology"/>
<gene>
    <name evidence="5" type="primary">prmC</name>
    <name evidence="8" type="ORF">RED65_12319</name>
</gene>
<evidence type="ECO:0000313" key="9">
    <source>
        <dbReference type="Proteomes" id="UP000004263"/>
    </source>
</evidence>
<feature type="binding site" evidence="5">
    <location>
        <position position="141"/>
    </location>
    <ligand>
        <name>S-adenosyl-L-methionine</name>
        <dbReference type="ChEBI" id="CHEBI:59789"/>
    </ligand>
</feature>
<reference evidence="8 9" key="1">
    <citation type="submission" date="2006-03" db="EMBL/GenBank/DDBJ databases">
        <authorList>
            <person name="Pinhassi J."/>
            <person name="Pedros-Alio C."/>
            <person name="Ferriera S."/>
            <person name="Johnson J."/>
            <person name="Kravitz S."/>
            <person name="Halpern A."/>
            <person name="Remington K."/>
            <person name="Beeson K."/>
            <person name="Tran B."/>
            <person name="Rogers Y.-H."/>
            <person name="Friedman R."/>
            <person name="Venter J.C."/>
        </authorList>
    </citation>
    <scope>NUCLEOTIDE SEQUENCE [LARGE SCALE GENOMIC DNA]</scope>
    <source>
        <strain evidence="8 9">RED65</strain>
    </source>
</reference>
<dbReference type="CDD" id="cd02440">
    <property type="entry name" value="AdoMet_MTases"/>
    <property type="match status" value="1"/>
</dbReference>
<protein>
    <recommendedName>
        <fullName evidence="5">Release factor glutamine methyltransferase</fullName>
        <shortName evidence="5">RF MTase</shortName>
        <ecNumber evidence="5">2.1.1.297</ecNumber>
    </recommendedName>
    <alternativeName>
        <fullName evidence="5">N5-glutamine methyltransferase PrmC</fullName>
    </alternativeName>
    <alternativeName>
        <fullName evidence="5">Protein-(glutamine-N5) MTase PrmC</fullName>
    </alternativeName>
    <alternativeName>
        <fullName evidence="5">Protein-glutamine N-methyltransferase PrmC</fullName>
    </alternativeName>
</protein>
<evidence type="ECO:0000256" key="2">
    <source>
        <dbReference type="ARBA" id="ARBA00022679"/>
    </source>
</evidence>
<dbReference type="Proteomes" id="UP000004263">
    <property type="component" value="Unassembled WGS sequence"/>
</dbReference>
<name>Q1N3L9_9GAMM</name>
<evidence type="ECO:0000256" key="1">
    <source>
        <dbReference type="ARBA" id="ARBA00022603"/>
    </source>
</evidence>
<dbReference type="InterPro" id="IPR002052">
    <property type="entry name" value="DNA_methylase_N6_adenine_CS"/>
</dbReference>
<comment type="catalytic activity">
    <reaction evidence="4 5">
        <text>L-glutaminyl-[peptide chain release factor] + S-adenosyl-L-methionine = N(5)-methyl-L-glutaminyl-[peptide chain release factor] + S-adenosyl-L-homocysteine + H(+)</text>
        <dbReference type="Rhea" id="RHEA:42896"/>
        <dbReference type="Rhea" id="RHEA-COMP:10271"/>
        <dbReference type="Rhea" id="RHEA-COMP:10272"/>
        <dbReference type="ChEBI" id="CHEBI:15378"/>
        <dbReference type="ChEBI" id="CHEBI:30011"/>
        <dbReference type="ChEBI" id="CHEBI:57856"/>
        <dbReference type="ChEBI" id="CHEBI:59789"/>
        <dbReference type="ChEBI" id="CHEBI:61891"/>
        <dbReference type="EC" id="2.1.1.297"/>
    </reaction>
</comment>
<dbReference type="FunFam" id="3.40.50.150:FF:000053">
    <property type="entry name" value="Release factor glutamine methyltransferase"/>
    <property type="match status" value="1"/>
</dbReference>
<dbReference type="NCBIfam" id="TIGR03534">
    <property type="entry name" value="RF_mod_PrmC"/>
    <property type="match status" value="1"/>
</dbReference>
<dbReference type="InterPro" id="IPR007848">
    <property type="entry name" value="Small_mtfrase_dom"/>
</dbReference>
<comment type="function">
    <text evidence="5">Methylates the class 1 translation termination release factors RF1/PrfA and RF2/PrfB on the glutamine residue of the universally conserved GGQ motif.</text>
</comment>
<comment type="caution">
    <text evidence="8">The sequence shown here is derived from an EMBL/GenBank/DDBJ whole genome shotgun (WGS) entry which is preliminary data.</text>
</comment>
<dbReference type="InterPro" id="IPR050320">
    <property type="entry name" value="N5-glutamine_MTase"/>
</dbReference>
<dbReference type="InterPro" id="IPR040758">
    <property type="entry name" value="PrmC_N"/>
</dbReference>
<dbReference type="STRING" id="207949.RED65_12319"/>
<dbReference type="Gene3D" id="1.10.8.10">
    <property type="entry name" value="DNA helicase RuvA subunit, C-terminal domain"/>
    <property type="match status" value="1"/>
</dbReference>
<feature type="binding site" evidence="5">
    <location>
        <begin position="118"/>
        <end position="122"/>
    </location>
    <ligand>
        <name>S-adenosyl-L-methionine</name>
        <dbReference type="ChEBI" id="CHEBI:59789"/>
    </ligand>
</feature>
<evidence type="ECO:0000313" key="8">
    <source>
        <dbReference type="EMBL" id="EAT12855.1"/>
    </source>
</evidence>
<organism evidence="8 9">
    <name type="scientific">Bermanella marisrubri</name>
    <dbReference type="NCBI Taxonomy" id="207949"/>
    <lineage>
        <taxon>Bacteria</taxon>
        <taxon>Pseudomonadati</taxon>
        <taxon>Pseudomonadota</taxon>
        <taxon>Gammaproteobacteria</taxon>
        <taxon>Oceanospirillales</taxon>
        <taxon>Oceanospirillaceae</taxon>
        <taxon>Bermanella</taxon>
    </lineage>
</organism>
<dbReference type="InterPro" id="IPR029063">
    <property type="entry name" value="SAM-dependent_MTases_sf"/>
</dbReference>
<evidence type="ECO:0000259" key="6">
    <source>
        <dbReference type="Pfam" id="PF05175"/>
    </source>
</evidence>
<dbReference type="GO" id="GO:0032259">
    <property type="term" value="P:methylation"/>
    <property type="evidence" value="ECO:0007669"/>
    <property type="project" value="UniProtKB-KW"/>
</dbReference>
<dbReference type="Pfam" id="PF17827">
    <property type="entry name" value="PrmC_N"/>
    <property type="match status" value="1"/>
</dbReference>
<dbReference type="HOGENOM" id="CLU_018398_3_0_6"/>
<feature type="domain" description="Methyltransferase small" evidence="6">
    <location>
        <begin position="101"/>
        <end position="192"/>
    </location>
</feature>
<dbReference type="EMBL" id="AAQH01000004">
    <property type="protein sequence ID" value="EAT12855.1"/>
    <property type="molecule type" value="Genomic_DNA"/>
</dbReference>
<dbReference type="NCBIfam" id="TIGR00536">
    <property type="entry name" value="hemK_fam"/>
    <property type="match status" value="1"/>
</dbReference>
<keyword evidence="9" id="KW-1185">Reference proteome</keyword>
<feature type="binding site" evidence="5">
    <location>
        <begin position="184"/>
        <end position="187"/>
    </location>
    <ligand>
        <name>substrate</name>
    </ligand>
</feature>
<evidence type="ECO:0000256" key="4">
    <source>
        <dbReference type="ARBA" id="ARBA00048391"/>
    </source>
</evidence>
<sequence length="281" mass="31379">MSVFSLREVVTYGASQLTESDSAKLDAELLLLHVLKQTRTFLFTHSDTELSQEQYLQFTQLLERRKQGEPVAYIIGQTGFWDLTIKVSPATLIPRGDTESLMDYIVEHFNPKNVLDLGTGTGALALATAKEYPQASVVAVDVIEEAVALAKENAKLNKVTNVEILQSDWFALVPKRRFDLIVSNPPYIDANDHHLGEGDVRYEPKSALVAERHGLADIEKICNQALSFLTEDGCLMVEHGYDQGPHVRAIFSQSGFSNIETHQDLAGRDRFTLGYYPFSFV</sequence>
<dbReference type="InterPro" id="IPR004556">
    <property type="entry name" value="HemK-like"/>
</dbReference>
<dbReference type="InterPro" id="IPR019874">
    <property type="entry name" value="RF_methyltr_PrmC"/>
</dbReference>
<evidence type="ECO:0000256" key="5">
    <source>
        <dbReference type="HAMAP-Rule" id="MF_02126"/>
    </source>
</evidence>
<dbReference type="HAMAP" id="MF_02126">
    <property type="entry name" value="RF_methyltr_PrmC"/>
    <property type="match status" value="1"/>
</dbReference>
<keyword evidence="2 5" id="KW-0808">Transferase</keyword>
<feature type="binding site" evidence="5">
    <location>
        <position position="169"/>
    </location>
    <ligand>
        <name>S-adenosyl-L-methionine</name>
        <dbReference type="ChEBI" id="CHEBI:59789"/>
    </ligand>
</feature>